<keyword evidence="6" id="KW-1133">Transmembrane helix</keyword>
<reference evidence="8" key="2">
    <citation type="submission" date="2021-04" db="EMBL/GenBank/DDBJ databases">
        <authorList>
            <person name="Gilroy R."/>
        </authorList>
    </citation>
    <scope>NUCLEOTIDE SEQUENCE</scope>
    <source>
        <strain evidence="8">Gambia11-129</strain>
    </source>
</reference>
<evidence type="ECO:0000256" key="5">
    <source>
        <dbReference type="ARBA" id="ARBA00023315"/>
    </source>
</evidence>
<proteinExistence type="predicted"/>
<accession>A0A9D1PRZ6</accession>
<evidence type="ECO:0000256" key="3">
    <source>
        <dbReference type="ARBA" id="ARBA00022679"/>
    </source>
</evidence>
<evidence type="ECO:0000256" key="4">
    <source>
        <dbReference type="ARBA" id="ARBA00023098"/>
    </source>
</evidence>
<organism evidence="8 9">
    <name type="scientific">Candidatus Ornithospirochaeta avicola</name>
    <dbReference type="NCBI Taxonomy" id="2840896"/>
    <lineage>
        <taxon>Bacteria</taxon>
        <taxon>Pseudomonadati</taxon>
        <taxon>Spirochaetota</taxon>
        <taxon>Spirochaetia</taxon>
        <taxon>Spirochaetales</taxon>
        <taxon>Spirochaetaceae</taxon>
        <taxon>Spirochaetaceae incertae sedis</taxon>
        <taxon>Candidatus Ornithospirochaeta</taxon>
    </lineage>
</organism>
<feature type="transmembrane region" description="Helical" evidence="6">
    <location>
        <begin position="45"/>
        <end position="64"/>
    </location>
</feature>
<dbReference type="GO" id="GO:0003841">
    <property type="term" value="F:1-acylglycerol-3-phosphate O-acyltransferase activity"/>
    <property type="evidence" value="ECO:0007669"/>
    <property type="project" value="TreeGrafter"/>
</dbReference>
<sequence length="248" mass="28317">MRKIKITLSVIFTLPVFIPTVILAILSCIFSVLGMKKAAEKWLHFWLYITIWWIWVCFGASFRVEGKENIPSKGCRVCYIANHLSMMDIPAIFYAGLWSGVIGKVELKKILGLNIVMKELNCVYIDRKSIKESLKAILEGAENIKKGIAMTIFPEGTRSKDMEMGSFKAGSFKMATKAKAEIVPVVIFNTRYLFENKKYFIKRVPVLVKILAPVKTENMSEEELRNVPDLVENMIRSEYEKLKSGFDV</sequence>
<dbReference type="Pfam" id="PF01553">
    <property type="entry name" value="Acyltransferase"/>
    <property type="match status" value="1"/>
</dbReference>
<dbReference type="AlphaFoldDB" id="A0A9D1PRZ6"/>
<keyword evidence="6" id="KW-0472">Membrane</keyword>
<dbReference type="PANTHER" id="PTHR10434:SF64">
    <property type="entry name" value="1-ACYL-SN-GLYCEROL-3-PHOSPHATE ACYLTRANSFERASE-RELATED"/>
    <property type="match status" value="1"/>
</dbReference>
<evidence type="ECO:0000313" key="9">
    <source>
        <dbReference type="Proteomes" id="UP000823936"/>
    </source>
</evidence>
<keyword evidence="5 8" id="KW-0012">Acyltransferase</keyword>
<comment type="caution">
    <text evidence="8">The sequence shown here is derived from an EMBL/GenBank/DDBJ whole genome shotgun (WGS) entry which is preliminary data.</text>
</comment>
<dbReference type="Proteomes" id="UP000823936">
    <property type="component" value="Unassembled WGS sequence"/>
</dbReference>
<comment type="pathway">
    <text evidence="1">Lipid metabolism.</text>
</comment>
<keyword evidence="6" id="KW-0812">Transmembrane</keyword>
<gene>
    <name evidence="8" type="ORF">IAB12_00520</name>
</gene>
<dbReference type="CDD" id="cd07989">
    <property type="entry name" value="LPLAT_AGPAT-like"/>
    <property type="match status" value="1"/>
</dbReference>
<evidence type="ECO:0000256" key="2">
    <source>
        <dbReference type="ARBA" id="ARBA00022516"/>
    </source>
</evidence>
<protein>
    <submittedName>
        <fullName evidence="8">1-acyl-sn-glycerol-3-phosphate acyltransferase</fullName>
    </submittedName>
</protein>
<evidence type="ECO:0000256" key="1">
    <source>
        <dbReference type="ARBA" id="ARBA00005189"/>
    </source>
</evidence>
<keyword evidence="2" id="KW-0444">Lipid biosynthesis</keyword>
<keyword evidence="4" id="KW-0443">Lipid metabolism</keyword>
<evidence type="ECO:0000259" key="7">
    <source>
        <dbReference type="SMART" id="SM00563"/>
    </source>
</evidence>
<dbReference type="SUPFAM" id="SSF69593">
    <property type="entry name" value="Glycerol-3-phosphate (1)-acyltransferase"/>
    <property type="match status" value="1"/>
</dbReference>
<dbReference type="PROSITE" id="PS51257">
    <property type="entry name" value="PROKAR_LIPOPROTEIN"/>
    <property type="match status" value="1"/>
</dbReference>
<dbReference type="PANTHER" id="PTHR10434">
    <property type="entry name" value="1-ACYL-SN-GLYCEROL-3-PHOSPHATE ACYLTRANSFERASE"/>
    <property type="match status" value="1"/>
</dbReference>
<dbReference type="SMART" id="SM00563">
    <property type="entry name" value="PlsC"/>
    <property type="match status" value="1"/>
</dbReference>
<keyword evidence="3" id="KW-0808">Transferase</keyword>
<feature type="domain" description="Phospholipid/glycerol acyltransferase" evidence="7">
    <location>
        <begin position="77"/>
        <end position="190"/>
    </location>
</feature>
<reference evidence="8" key="1">
    <citation type="journal article" date="2021" name="PeerJ">
        <title>Extensive microbial diversity within the chicken gut microbiome revealed by metagenomics and culture.</title>
        <authorList>
            <person name="Gilroy R."/>
            <person name="Ravi A."/>
            <person name="Getino M."/>
            <person name="Pursley I."/>
            <person name="Horton D.L."/>
            <person name="Alikhan N.F."/>
            <person name="Baker D."/>
            <person name="Gharbi K."/>
            <person name="Hall N."/>
            <person name="Watson M."/>
            <person name="Adriaenssens E.M."/>
            <person name="Foster-Nyarko E."/>
            <person name="Jarju S."/>
            <person name="Secka A."/>
            <person name="Antonio M."/>
            <person name="Oren A."/>
            <person name="Chaudhuri R.R."/>
            <person name="La Ragione R."/>
            <person name="Hildebrand F."/>
            <person name="Pallen M.J."/>
        </authorList>
    </citation>
    <scope>NUCLEOTIDE SEQUENCE</scope>
    <source>
        <strain evidence="8">Gambia11-129</strain>
    </source>
</reference>
<dbReference type="InterPro" id="IPR002123">
    <property type="entry name" value="Plipid/glycerol_acylTrfase"/>
</dbReference>
<feature type="transmembrane region" description="Helical" evidence="6">
    <location>
        <begin position="12"/>
        <end position="33"/>
    </location>
</feature>
<dbReference type="EMBL" id="DXHU01000003">
    <property type="protein sequence ID" value="HIV98252.1"/>
    <property type="molecule type" value="Genomic_DNA"/>
</dbReference>
<evidence type="ECO:0000256" key="6">
    <source>
        <dbReference type="SAM" id="Phobius"/>
    </source>
</evidence>
<name>A0A9D1PRZ6_9SPIO</name>
<dbReference type="GO" id="GO:0006654">
    <property type="term" value="P:phosphatidic acid biosynthetic process"/>
    <property type="evidence" value="ECO:0007669"/>
    <property type="project" value="TreeGrafter"/>
</dbReference>
<evidence type="ECO:0000313" key="8">
    <source>
        <dbReference type="EMBL" id="HIV98252.1"/>
    </source>
</evidence>